<dbReference type="OrthoDB" id="61089at2157"/>
<evidence type="ECO:0000259" key="1">
    <source>
        <dbReference type="PROSITE" id="PS50095"/>
    </source>
</evidence>
<feature type="domain" description="PLAT" evidence="1">
    <location>
        <begin position="3"/>
        <end position="122"/>
    </location>
</feature>
<protein>
    <submittedName>
        <fullName evidence="2">Lipoxygenase LH2</fullName>
    </submittedName>
</protein>
<dbReference type="PANTHER" id="PTHR45901:SF3">
    <property type="entry name" value="LIPOXYGENASE HOMOLOGY DOMAIN-CONTAINING PROTEIN 1"/>
    <property type="match status" value="1"/>
</dbReference>
<evidence type="ECO:0000313" key="2">
    <source>
        <dbReference type="EMBL" id="ADI36042.1"/>
    </source>
</evidence>
<dbReference type="PANTHER" id="PTHR45901">
    <property type="entry name" value="PROTEIN CBG12474"/>
    <property type="match status" value="1"/>
</dbReference>
<proteinExistence type="predicted"/>
<dbReference type="Proteomes" id="UP000007722">
    <property type="component" value="Chromosome"/>
</dbReference>
<reference evidence="2 3" key="1">
    <citation type="submission" date="2010-05" db="EMBL/GenBank/DDBJ databases">
        <title>Complete sequence of Methanococcus voltae A3.</title>
        <authorList>
            <consortium name="US DOE Joint Genome Institute"/>
            <person name="Lucas S."/>
            <person name="Copeland A."/>
            <person name="Lapidus A."/>
            <person name="Cheng J.-F."/>
            <person name="Bruce D."/>
            <person name="Goodwin L."/>
            <person name="Pitluck S."/>
            <person name="Lowry S."/>
            <person name="Clum A."/>
            <person name="Land M."/>
            <person name="Hauser L."/>
            <person name="Kyrpides N."/>
            <person name="Mikhailova N."/>
            <person name="Whitman W.B."/>
            <person name="Woyke T."/>
        </authorList>
    </citation>
    <scope>NUCLEOTIDE SEQUENCE [LARGE SCALE GENOMIC DNA]</scope>
    <source>
        <strain evidence="3">ATCC BAA-1334 / A3</strain>
    </source>
</reference>
<dbReference type="HOGENOM" id="CLU_971866_0_0_2"/>
<dbReference type="STRING" id="456320.Mvol_0382"/>
<dbReference type="AlphaFoldDB" id="D7DSD2"/>
<dbReference type="Gene3D" id="2.60.60.20">
    <property type="entry name" value="PLAT/LH2 domain"/>
    <property type="match status" value="1"/>
</dbReference>
<dbReference type="KEGG" id="mvo:Mvol_0382"/>
<dbReference type="InterPro" id="IPR001024">
    <property type="entry name" value="PLAT/LH2_dom"/>
</dbReference>
<dbReference type="EMBL" id="CP002057">
    <property type="protein sequence ID" value="ADI36042.1"/>
    <property type="molecule type" value="Genomic_DNA"/>
</dbReference>
<dbReference type="SMART" id="SM00308">
    <property type="entry name" value="LH2"/>
    <property type="match status" value="1"/>
</dbReference>
<keyword evidence="3" id="KW-1185">Reference proteome</keyword>
<sequence length="286" mass="32518">MGVKYQISIKTEDRRYAGTDSNVFLKMYGERGISETYRLNKYIKGNAFKRNATDTLELDVGQDIGDIYKINISTDGRFAGSGWMPDYITISNDGSERMESKFFINQWLDGNEVERNAVNYNSASVDPIEQNSISVAGETKIFDNRQGNESIDYNFRFLSKFTSEMDFLEKTASTISTGTEIKGSFLDYFEMCVKLEATGAVENQIEKKIGTEELIEESVAMTIPAKEMIELTPYWITNYYKDMVSMGDSSIELLVPYQKEFGGYKLTRIDAENNQNVMVSNSKKLI</sequence>
<dbReference type="InterPro" id="IPR036392">
    <property type="entry name" value="PLAT/LH2_dom_sf"/>
</dbReference>
<dbReference type="SUPFAM" id="SSF49723">
    <property type="entry name" value="Lipase/lipooxygenase domain (PLAT/LH2 domain)"/>
    <property type="match status" value="1"/>
</dbReference>
<dbReference type="InParanoid" id="D7DSD2"/>
<dbReference type="SMR" id="D7DSD2"/>
<gene>
    <name evidence="2" type="ordered locus">Mvol_0382</name>
</gene>
<dbReference type="InterPro" id="IPR052970">
    <property type="entry name" value="Inner_ear_hair_cell_LOXHD"/>
</dbReference>
<accession>D7DSD2</accession>
<dbReference type="Pfam" id="PF01477">
    <property type="entry name" value="PLAT"/>
    <property type="match status" value="1"/>
</dbReference>
<dbReference type="PROSITE" id="PS50095">
    <property type="entry name" value="PLAT"/>
    <property type="match status" value="1"/>
</dbReference>
<evidence type="ECO:0000313" key="3">
    <source>
        <dbReference type="Proteomes" id="UP000007722"/>
    </source>
</evidence>
<name>D7DSD2_METV3</name>
<organism evidence="2 3">
    <name type="scientific">Methanococcus voltae (strain ATCC BAA-1334 / A3)</name>
    <dbReference type="NCBI Taxonomy" id="456320"/>
    <lineage>
        <taxon>Archaea</taxon>
        <taxon>Methanobacteriati</taxon>
        <taxon>Methanobacteriota</taxon>
        <taxon>Methanomada group</taxon>
        <taxon>Methanococci</taxon>
        <taxon>Methanococcales</taxon>
        <taxon>Methanococcaceae</taxon>
        <taxon>Methanococcus</taxon>
    </lineage>
</organism>